<organism evidence="5 6">
    <name type="scientific">Caulobacter mirabilis</name>
    <dbReference type="NCBI Taxonomy" id="69666"/>
    <lineage>
        <taxon>Bacteria</taxon>
        <taxon>Pseudomonadati</taxon>
        <taxon>Pseudomonadota</taxon>
        <taxon>Alphaproteobacteria</taxon>
        <taxon>Caulobacterales</taxon>
        <taxon>Caulobacteraceae</taxon>
        <taxon>Caulobacter</taxon>
    </lineage>
</organism>
<keyword evidence="3" id="KW-0804">Transcription</keyword>
<dbReference type="InterPro" id="IPR047057">
    <property type="entry name" value="MerR_fam"/>
</dbReference>
<dbReference type="Proteomes" id="UP000228945">
    <property type="component" value="Chromosome"/>
</dbReference>
<protein>
    <submittedName>
        <fullName evidence="5">MerR family transcriptional regulator</fullName>
    </submittedName>
</protein>
<dbReference type="SUPFAM" id="SSF46955">
    <property type="entry name" value="Putative DNA-binding domain"/>
    <property type="match status" value="1"/>
</dbReference>
<gene>
    <name evidence="5" type="ORF">CSW64_08695</name>
</gene>
<keyword evidence="6" id="KW-1185">Reference proteome</keyword>
<feature type="domain" description="HTH merR-type" evidence="4">
    <location>
        <begin position="1"/>
        <end position="69"/>
    </location>
</feature>
<evidence type="ECO:0000256" key="2">
    <source>
        <dbReference type="ARBA" id="ARBA00023125"/>
    </source>
</evidence>
<reference evidence="5 6" key="1">
    <citation type="submission" date="2017-10" db="EMBL/GenBank/DDBJ databases">
        <title>Genome sequence of Caulobacter mirabilis FWC38.</title>
        <authorList>
            <person name="Fiebig A."/>
            <person name="Crosson S."/>
        </authorList>
    </citation>
    <scope>NUCLEOTIDE SEQUENCE [LARGE SCALE GENOMIC DNA]</scope>
    <source>
        <strain evidence="5 6">FWC 38</strain>
    </source>
</reference>
<evidence type="ECO:0000256" key="1">
    <source>
        <dbReference type="ARBA" id="ARBA00023015"/>
    </source>
</evidence>
<dbReference type="RefSeq" id="WP_099621744.1">
    <property type="nucleotide sequence ID" value="NZ_CP024201.1"/>
</dbReference>
<proteinExistence type="predicted"/>
<dbReference type="SMART" id="SM00422">
    <property type="entry name" value="HTH_MERR"/>
    <property type="match status" value="1"/>
</dbReference>
<dbReference type="PANTHER" id="PTHR30204:SF94">
    <property type="entry name" value="HEAVY METAL-DEPENDENT TRANSCRIPTIONAL REGULATOR HI_0293-RELATED"/>
    <property type="match status" value="1"/>
</dbReference>
<dbReference type="PRINTS" id="PR00040">
    <property type="entry name" value="HTHMERR"/>
</dbReference>
<dbReference type="PANTHER" id="PTHR30204">
    <property type="entry name" value="REDOX-CYCLING DRUG-SENSING TRANSCRIPTIONAL ACTIVATOR SOXR"/>
    <property type="match status" value="1"/>
</dbReference>
<evidence type="ECO:0000313" key="5">
    <source>
        <dbReference type="EMBL" id="ATQ42487.1"/>
    </source>
</evidence>
<dbReference type="GO" id="GO:0003677">
    <property type="term" value="F:DNA binding"/>
    <property type="evidence" value="ECO:0007669"/>
    <property type="project" value="UniProtKB-KW"/>
</dbReference>
<name>A0A2D2AX14_9CAUL</name>
<dbReference type="Pfam" id="PF13411">
    <property type="entry name" value="MerR_1"/>
    <property type="match status" value="1"/>
</dbReference>
<sequence length="142" mass="15757">MKIGELALQSGLTASRIRFYEASGLIEPAERRLNGYRDYPPQTLITLQIIARGQRAGFSLDEIRSLLPKRDQATRDHEALLRALKAKVAEIEAMQVHLRTVRQDLLTLIAGIEASPDGLACDANADRLMGMLRKPEPIPADI</sequence>
<dbReference type="PROSITE" id="PS00552">
    <property type="entry name" value="HTH_MERR_1"/>
    <property type="match status" value="1"/>
</dbReference>
<dbReference type="PROSITE" id="PS50937">
    <property type="entry name" value="HTH_MERR_2"/>
    <property type="match status" value="1"/>
</dbReference>
<dbReference type="InterPro" id="IPR000551">
    <property type="entry name" value="MerR-type_HTH_dom"/>
</dbReference>
<evidence type="ECO:0000259" key="4">
    <source>
        <dbReference type="PROSITE" id="PS50937"/>
    </source>
</evidence>
<evidence type="ECO:0000256" key="3">
    <source>
        <dbReference type="ARBA" id="ARBA00023163"/>
    </source>
</evidence>
<keyword evidence="2" id="KW-0238">DNA-binding</keyword>
<dbReference type="Gene3D" id="1.10.1660.10">
    <property type="match status" value="1"/>
</dbReference>
<dbReference type="EMBL" id="CP024201">
    <property type="protein sequence ID" value="ATQ42487.1"/>
    <property type="molecule type" value="Genomic_DNA"/>
</dbReference>
<dbReference type="KEGG" id="cmb:CSW64_08695"/>
<evidence type="ECO:0000313" key="6">
    <source>
        <dbReference type="Proteomes" id="UP000228945"/>
    </source>
</evidence>
<dbReference type="GO" id="GO:0003700">
    <property type="term" value="F:DNA-binding transcription factor activity"/>
    <property type="evidence" value="ECO:0007669"/>
    <property type="project" value="InterPro"/>
</dbReference>
<dbReference type="AlphaFoldDB" id="A0A2D2AX14"/>
<accession>A0A2D2AX14</accession>
<keyword evidence="1" id="KW-0805">Transcription regulation</keyword>
<dbReference type="InterPro" id="IPR009061">
    <property type="entry name" value="DNA-bd_dom_put_sf"/>
</dbReference>
<dbReference type="OrthoDB" id="9802944at2"/>